<dbReference type="EMBL" id="FXTK01000010">
    <property type="protein sequence ID" value="SMO75900.1"/>
    <property type="molecule type" value="Genomic_DNA"/>
</dbReference>
<keyword evidence="1" id="KW-0812">Transmembrane</keyword>
<feature type="transmembrane region" description="Helical" evidence="1">
    <location>
        <begin position="133"/>
        <end position="150"/>
    </location>
</feature>
<evidence type="ECO:0000256" key="1">
    <source>
        <dbReference type="SAM" id="Phobius"/>
    </source>
</evidence>
<evidence type="ECO:0000313" key="3">
    <source>
        <dbReference type="Proteomes" id="UP000319014"/>
    </source>
</evidence>
<dbReference type="RefSeq" id="WP_142663433.1">
    <property type="nucleotide sequence ID" value="NZ_FXTK01000010.1"/>
</dbReference>
<feature type="transmembrane region" description="Helical" evidence="1">
    <location>
        <begin position="27"/>
        <end position="47"/>
    </location>
</feature>
<feature type="transmembrane region" description="Helical" evidence="1">
    <location>
        <begin position="99"/>
        <end position="121"/>
    </location>
</feature>
<accession>A0A521DYD8</accession>
<name>A0A521DYD8_9RHOB</name>
<organism evidence="2 3">
    <name type="scientific">Paracoccus laeviglucosivorans</name>
    <dbReference type="NCBI Taxonomy" id="1197861"/>
    <lineage>
        <taxon>Bacteria</taxon>
        <taxon>Pseudomonadati</taxon>
        <taxon>Pseudomonadota</taxon>
        <taxon>Alphaproteobacteria</taxon>
        <taxon>Rhodobacterales</taxon>
        <taxon>Paracoccaceae</taxon>
        <taxon>Paracoccus</taxon>
    </lineage>
</organism>
<feature type="transmembrane region" description="Helical" evidence="1">
    <location>
        <begin position="54"/>
        <end position="71"/>
    </location>
</feature>
<dbReference type="Proteomes" id="UP000319014">
    <property type="component" value="Unassembled WGS sequence"/>
</dbReference>
<protein>
    <submittedName>
        <fullName evidence="2">Uncharacterized protein</fullName>
    </submittedName>
</protein>
<evidence type="ECO:0000313" key="2">
    <source>
        <dbReference type="EMBL" id="SMO75900.1"/>
    </source>
</evidence>
<dbReference type="AlphaFoldDB" id="A0A521DYD8"/>
<keyword evidence="1" id="KW-0472">Membrane</keyword>
<proteinExistence type="predicted"/>
<sequence>MFGFTSLSSLRSCVAHDWTPTIGDPEITGWLTVIIYLVCMWLAIRVLRRDPPGAALGLWATIAALMGFLALNKQLDLQTAFTATGRCMARVQGWYDERWLVQLGFIAALTLLVLIGLMAALRSLRGQLRWNGIALLGVTVLCGFVLVRAVGFHHVDRLISMDFANIKFNFLFENAGLALIALNAGLLLRRGIPPRRPPQITPSRP</sequence>
<dbReference type="OrthoDB" id="428401at2"/>
<feature type="transmembrane region" description="Helical" evidence="1">
    <location>
        <begin position="170"/>
        <end position="188"/>
    </location>
</feature>
<reference evidence="2 3" key="1">
    <citation type="submission" date="2017-05" db="EMBL/GenBank/DDBJ databases">
        <authorList>
            <person name="Varghese N."/>
            <person name="Submissions S."/>
        </authorList>
    </citation>
    <scope>NUCLEOTIDE SEQUENCE [LARGE SCALE GENOMIC DNA]</scope>
    <source>
        <strain evidence="2 3">DSM 100094</strain>
    </source>
</reference>
<gene>
    <name evidence="2" type="ORF">SAMN06265221_11035</name>
</gene>
<keyword evidence="3" id="KW-1185">Reference proteome</keyword>
<keyword evidence="1" id="KW-1133">Transmembrane helix</keyword>